<dbReference type="AlphaFoldDB" id="A0A6J6RVA4"/>
<dbReference type="EMBL" id="CAEZYK010000054">
    <property type="protein sequence ID" value="CAB4726381.1"/>
    <property type="molecule type" value="Genomic_DNA"/>
</dbReference>
<evidence type="ECO:0000313" key="1">
    <source>
        <dbReference type="EMBL" id="CAB4726381.1"/>
    </source>
</evidence>
<protein>
    <submittedName>
        <fullName evidence="1">Unannotated protein</fullName>
    </submittedName>
</protein>
<proteinExistence type="predicted"/>
<reference evidence="1" key="1">
    <citation type="submission" date="2020-05" db="EMBL/GenBank/DDBJ databases">
        <authorList>
            <person name="Chiriac C."/>
            <person name="Salcher M."/>
            <person name="Ghai R."/>
            <person name="Kavagutti S V."/>
        </authorList>
    </citation>
    <scope>NUCLEOTIDE SEQUENCE</scope>
</reference>
<organism evidence="1">
    <name type="scientific">freshwater metagenome</name>
    <dbReference type="NCBI Taxonomy" id="449393"/>
    <lineage>
        <taxon>unclassified sequences</taxon>
        <taxon>metagenomes</taxon>
        <taxon>ecological metagenomes</taxon>
    </lineage>
</organism>
<name>A0A6J6RVA4_9ZZZZ</name>
<sequence>MATAANGVSSPIENVGSLASLAIGTNTTEISSLLQPKATWCTKISSGVGSVAIARPDEMEMSPSRTQSP</sequence>
<accession>A0A6J6RVA4</accession>
<gene>
    <name evidence="1" type="ORF">UFOPK2683_01003</name>
</gene>